<evidence type="ECO:0000313" key="2">
    <source>
        <dbReference type="EMBL" id="CAB4698800.1"/>
    </source>
</evidence>
<sequence>MRKKVIAGVAAAAIALSVGAASVASAHGGMGGKGGAGLSSLLSDLVTKGTITQSQADAIVKAQTDAKALAEANRPTEAEMQAHRTAEIAVVTSTLGITEATLKSRVQSGESLATIAGSKKDALITALVAFETKEIDARVTAGKLTAAQASAAKANLTAMVTDKVNSVKGFGKKGHGKGPKGEAGMGGGLVVPGTGTTNTAKYSGGLTIKA</sequence>
<dbReference type="AlphaFoldDB" id="A0A6J6PGY6"/>
<feature type="compositionally biased region" description="Gly residues" evidence="1">
    <location>
        <begin position="181"/>
        <end position="190"/>
    </location>
</feature>
<reference evidence="2" key="1">
    <citation type="submission" date="2020-05" db="EMBL/GenBank/DDBJ databases">
        <authorList>
            <person name="Chiriac C."/>
            <person name="Salcher M."/>
            <person name="Ghai R."/>
            <person name="Kavagutti S V."/>
        </authorList>
    </citation>
    <scope>NUCLEOTIDE SEQUENCE</scope>
</reference>
<organism evidence="2">
    <name type="scientific">freshwater metagenome</name>
    <dbReference type="NCBI Taxonomy" id="449393"/>
    <lineage>
        <taxon>unclassified sequences</taxon>
        <taxon>metagenomes</taxon>
        <taxon>ecological metagenomes</taxon>
    </lineage>
</organism>
<evidence type="ECO:0000256" key="1">
    <source>
        <dbReference type="SAM" id="MobiDB-lite"/>
    </source>
</evidence>
<protein>
    <submittedName>
        <fullName evidence="2">Unannotated protein</fullName>
    </submittedName>
</protein>
<name>A0A6J6PGY6_9ZZZZ</name>
<feature type="region of interest" description="Disordered" evidence="1">
    <location>
        <begin position="170"/>
        <end position="190"/>
    </location>
</feature>
<accession>A0A6J6PGY6</accession>
<dbReference type="EMBL" id="CAEZXU010000043">
    <property type="protein sequence ID" value="CAB4698800.1"/>
    <property type="molecule type" value="Genomic_DNA"/>
</dbReference>
<gene>
    <name evidence="2" type="ORF">UFOPK2592_00644</name>
</gene>
<proteinExistence type="predicted"/>